<sequence length="172" mass="18940">MREPWRPRRQRRQGARLWLRVPGPSWRPQEEPPPPPWARGCPRNPDWGSRPPPAGVTQQPAVPAPKARELISHGGASCPGVRTSILCVVRRPAPCTPTSILCAVRGSGKALPSSPTLSLHLAKRHRLQDGIVNSRIRKDLKTVAKFYCCPIEGCPRGSDRPSSQFSLVNSTL</sequence>
<reference evidence="3 4" key="1">
    <citation type="submission" date="2023-05" db="EMBL/GenBank/DDBJ databases">
        <title>B98-5 Cell Line De Novo Hybrid Assembly: An Optical Mapping Approach.</title>
        <authorList>
            <person name="Kananen K."/>
            <person name="Auerbach J.A."/>
            <person name="Kautto E."/>
            <person name="Blachly J.S."/>
        </authorList>
    </citation>
    <scope>NUCLEOTIDE SEQUENCE [LARGE SCALE GENOMIC DNA]</scope>
    <source>
        <strain evidence="3">B95-8</strain>
        <tissue evidence="3">Cell line</tissue>
    </source>
</reference>
<feature type="region of interest" description="Disordered" evidence="1">
    <location>
        <begin position="1"/>
        <end position="62"/>
    </location>
</feature>
<protein>
    <recommendedName>
        <fullName evidence="2">ASCIZ first and second C2H2 zinc finger domain-containing protein</fullName>
    </recommendedName>
</protein>
<evidence type="ECO:0000313" key="3">
    <source>
        <dbReference type="EMBL" id="KAK2090519.1"/>
    </source>
</evidence>
<dbReference type="PANTHER" id="PTHR46664:SF1">
    <property type="entry name" value="ATM INTERACTOR"/>
    <property type="match status" value="1"/>
</dbReference>
<evidence type="ECO:0000256" key="1">
    <source>
        <dbReference type="SAM" id="MobiDB-lite"/>
    </source>
</evidence>
<accession>A0ABQ9U166</accession>
<organism evidence="3 4">
    <name type="scientific">Saguinus oedipus</name>
    <name type="common">Cotton-top tamarin</name>
    <name type="synonym">Oedipomidas oedipus</name>
    <dbReference type="NCBI Taxonomy" id="9490"/>
    <lineage>
        <taxon>Eukaryota</taxon>
        <taxon>Metazoa</taxon>
        <taxon>Chordata</taxon>
        <taxon>Craniata</taxon>
        <taxon>Vertebrata</taxon>
        <taxon>Euteleostomi</taxon>
        <taxon>Mammalia</taxon>
        <taxon>Eutheria</taxon>
        <taxon>Euarchontoglires</taxon>
        <taxon>Primates</taxon>
        <taxon>Haplorrhini</taxon>
        <taxon>Platyrrhini</taxon>
        <taxon>Cebidae</taxon>
        <taxon>Callitrichinae</taxon>
        <taxon>Saguinus</taxon>
    </lineage>
</organism>
<dbReference type="InterPro" id="IPR056545">
    <property type="entry name" value="C2H2_ASCIZ_1st_2nd"/>
</dbReference>
<dbReference type="Proteomes" id="UP001266305">
    <property type="component" value="Unassembled WGS sequence"/>
</dbReference>
<dbReference type="Pfam" id="PF24757">
    <property type="entry name" value="C2H2_ASCIZ"/>
    <property type="match status" value="2"/>
</dbReference>
<feature type="domain" description="ASCIZ first and second C2H2 zinc finger" evidence="2">
    <location>
        <begin position="146"/>
        <end position="169"/>
    </location>
</feature>
<comment type="caution">
    <text evidence="3">The sequence shown here is derived from an EMBL/GenBank/DDBJ whole genome shotgun (WGS) entry which is preliminary data.</text>
</comment>
<gene>
    <name evidence="3" type="ORF">P7K49_031775</name>
</gene>
<feature type="compositionally biased region" description="Low complexity" evidence="1">
    <location>
        <begin position="15"/>
        <end position="27"/>
    </location>
</feature>
<evidence type="ECO:0000313" key="4">
    <source>
        <dbReference type="Proteomes" id="UP001266305"/>
    </source>
</evidence>
<keyword evidence="4" id="KW-1185">Reference proteome</keyword>
<evidence type="ECO:0000259" key="2">
    <source>
        <dbReference type="Pfam" id="PF24757"/>
    </source>
</evidence>
<dbReference type="PANTHER" id="PTHR46664">
    <property type="entry name" value="ATM INTERACTOR"/>
    <property type="match status" value="1"/>
</dbReference>
<feature type="domain" description="ASCIZ first and second C2H2 zinc finger" evidence="2">
    <location>
        <begin position="100"/>
        <end position="128"/>
    </location>
</feature>
<proteinExistence type="predicted"/>
<dbReference type="InterPro" id="IPR055303">
    <property type="entry name" value="ATMIN"/>
</dbReference>
<name>A0ABQ9U166_SAGOE</name>
<dbReference type="EMBL" id="JASSZA010000017">
    <property type="protein sequence ID" value="KAK2090519.1"/>
    <property type="molecule type" value="Genomic_DNA"/>
</dbReference>